<evidence type="ECO:0000256" key="1">
    <source>
        <dbReference type="SAM" id="MobiDB-lite"/>
    </source>
</evidence>
<dbReference type="Proteomes" id="UP000008063">
    <property type="component" value="Unassembled WGS sequence"/>
</dbReference>
<dbReference type="OrthoDB" id="6365676at2759"/>
<dbReference type="InParanoid" id="F8PR47"/>
<dbReference type="STRING" id="936435.F8PR47"/>
<reference evidence="3" key="1">
    <citation type="journal article" date="2011" name="Science">
        <title>The plant cell wall-decomposing machinery underlies the functional diversity of forest fungi.</title>
        <authorList>
            <person name="Eastwood D.C."/>
            <person name="Floudas D."/>
            <person name="Binder M."/>
            <person name="Majcherczyk A."/>
            <person name="Schneider P."/>
            <person name="Aerts A."/>
            <person name="Asiegbu F.O."/>
            <person name="Baker S.E."/>
            <person name="Barry K."/>
            <person name="Bendiksby M."/>
            <person name="Blumentritt M."/>
            <person name="Coutinho P.M."/>
            <person name="Cullen D."/>
            <person name="de Vries R.P."/>
            <person name="Gathman A."/>
            <person name="Goodell B."/>
            <person name="Henrissat B."/>
            <person name="Ihrmark K."/>
            <person name="Kauserud H."/>
            <person name="Kohler A."/>
            <person name="LaButti K."/>
            <person name="Lapidus A."/>
            <person name="Lavin J.L."/>
            <person name="Lee Y.-H."/>
            <person name="Lindquist E."/>
            <person name="Lilly W."/>
            <person name="Lucas S."/>
            <person name="Morin E."/>
            <person name="Murat C."/>
            <person name="Oguiza J.A."/>
            <person name="Park J."/>
            <person name="Pisabarro A.G."/>
            <person name="Riley R."/>
            <person name="Rosling A."/>
            <person name="Salamov A."/>
            <person name="Schmidt O."/>
            <person name="Schmutz J."/>
            <person name="Skrede I."/>
            <person name="Stenlid J."/>
            <person name="Wiebenga A."/>
            <person name="Xie X."/>
            <person name="Kuees U."/>
            <person name="Hibbett D.S."/>
            <person name="Hoffmeister D."/>
            <person name="Hoegberg N."/>
            <person name="Martin F."/>
            <person name="Grigoriev I.V."/>
            <person name="Watkinson S.C."/>
        </authorList>
    </citation>
    <scope>NUCLEOTIDE SEQUENCE [LARGE SCALE GENOMIC DNA]</scope>
    <source>
        <strain evidence="3">strain S7.3</strain>
    </source>
</reference>
<organism evidence="3">
    <name type="scientific">Serpula lacrymans var. lacrymans (strain S7.3)</name>
    <name type="common">Dry rot fungus</name>
    <dbReference type="NCBI Taxonomy" id="936435"/>
    <lineage>
        <taxon>Eukaryota</taxon>
        <taxon>Fungi</taxon>
        <taxon>Dikarya</taxon>
        <taxon>Basidiomycota</taxon>
        <taxon>Agaricomycotina</taxon>
        <taxon>Agaricomycetes</taxon>
        <taxon>Agaricomycetidae</taxon>
        <taxon>Boletales</taxon>
        <taxon>Coniophorineae</taxon>
        <taxon>Serpulaceae</taxon>
        <taxon>Serpula</taxon>
    </lineage>
</organism>
<feature type="region of interest" description="Disordered" evidence="1">
    <location>
        <begin position="132"/>
        <end position="154"/>
    </location>
</feature>
<dbReference type="AlphaFoldDB" id="F8PR47"/>
<keyword evidence="3" id="KW-1185">Reference proteome</keyword>
<gene>
    <name evidence="2" type="ORF">SERLA73DRAFT_178226</name>
</gene>
<accession>F8PR47</accession>
<feature type="compositionally biased region" description="Low complexity" evidence="1">
    <location>
        <begin position="30"/>
        <end position="44"/>
    </location>
</feature>
<sequence>MSSRLSISHISHPHPFPNQYQPTGGPPSPDSAHSVSSHSQTSGPTTPNYTPYRDDHHDSTAFQNNGSILEPMPDQSGLSGGYFNSHPHIISGTYNQSISMPQQGMNARYDSPPPILAPIQDERVIRGDPRVSHMHHSSVPNLSSPQSNMSSYMSHSHIPNSYPYHSPHLSLGQTNWRSDGGLRVKSSTSFV</sequence>
<feature type="compositionally biased region" description="Low complexity" evidence="1">
    <location>
        <begin position="140"/>
        <end position="154"/>
    </location>
</feature>
<proteinExistence type="predicted"/>
<evidence type="ECO:0000313" key="2">
    <source>
        <dbReference type="EMBL" id="EGO02338.1"/>
    </source>
</evidence>
<name>F8PR47_SERL3</name>
<evidence type="ECO:0000313" key="3">
    <source>
        <dbReference type="Proteomes" id="UP000008063"/>
    </source>
</evidence>
<feature type="region of interest" description="Disordered" evidence="1">
    <location>
        <begin position="1"/>
        <end position="84"/>
    </location>
</feature>
<dbReference type="EMBL" id="GL945477">
    <property type="protein sequence ID" value="EGO02338.1"/>
    <property type="molecule type" value="Genomic_DNA"/>
</dbReference>
<dbReference type="HOGENOM" id="CLU_1636430_0_0_1"/>
<protein>
    <submittedName>
        <fullName evidence="2">Uncharacterized protein</fullName>
    </submittedName>
</protein>